<dbReference type="AlphaFoldDB" id="A0ABD5SKQ9"/>
<sequence length="100" mass="9922">MYNSSIADTAVCHTGESGQSTCRSAVSFTTVASGSGISGPCGFSQVSADAYATLFYHATLVQGAFSGLIAGQLSTGDIGAGAKHAAVMIGLSVLVFALLL</sequence>
<reference evidence="1 2" key="1">
    <citation type="journal article" date="2019" name="Int. J. Syst. Evol. Microbiol.">
        <title>The Global Catalogue of Microorganisms (GCM) 10K type strain sequencing project: providing services to taxonomists for standard genome sequencing and annotation.</title>
        <authorList>
            <consortium name="The Broad Institute Genomics Platform"/>
            <consortium name="The Broad Institute Genome Sequencing Center for Infectious Disease"/>
            <person name="Wu L."/>
            <person name="Ma J."/>
        </authorList>
    </citation>
    <scope>NUCLEOTIDE SEQUENCE [LARGE SCALE GENOMIC DNA]</scope>
    <source>
        <strain evidence="1 2">LMG 29247</strain>
    </source>
</reference>
<dbReference type="RefSeq" id="WP_377042256.1">
    <property type="nucleotide sequence ID" value="NZ_JAQIVI010000038.1"/>
</dbReference>
<evidence type="ECO:0000313" key="2">
    <source>
        <dbReference type="Proteomes" id="UP001596383"/>
    </source>
</evidence>
<accession>A0ABD5SKQ9</accession>
<name>A0ABD5SKQ9_9EURY</name>
<protein>
    <submittedName>
        <fullName evidence="1">Uncharacterized protein</fullName>
    </submittedName>
</protein>
<proteinExistence type="predicted"/>
<gene>
    <name evidence="1" type="ORF">ACFQE6_02850</name>
</gene>
<organism evidence="1 2">
    <name type="scientific">Natrinema soli</name>
    <dbReference type="NCBI Taxonomy" id="1930624"/>
    <lineage>
        <taxon>Archaea</taxon>
        <taxon>Methanobacteriati</taxon>
        <taxon>Methanobacteriota</taxon>
        <taxon>Stenosarchaea group</taxon>
        <taxon>Halobacteria</taxon>
        <taxon>Halobacteriales</taxon>
        <taxon>Natrialbaceae</taxon>
        <taxon>Natrinema</taxon>
    </lineage>
</organism>
<evidence type="ECO:0000313" key="1">
    <source>
        <dbReference type="EMBL" id="MFC6764021.1"/>
    </source>
</evidence>
<comment type="caution">
    <text evidence="1">The sequence shown here is derived from an EMBL/GenBank/DDBJ whole genome shotgun (WGS) entry which is preliminary data.</text>
</comment>
<dbReference type="EMBL" id="JBHSWV010000038">
    <property type="protein sequence ID" value="MFC6764021.1"/>
    <property type="molecule type" value="Genomic_DNA"/>
</dbReference>
<keyword evidence="2" id="KW-1185">Reference proteome</keyword>
<dbReference type="Proteomes" id="UP001596383">
    <property type="component" value="Unassembled WGS sequence"/>
</dbReference>